<sequence>MKKIKGVHFIKGDINKLADRSQIYAKMNKADLVLSDIAPNISGIEDVDQANFVEILESILSICSDLLKINGVLVMKFFIGSSYDFSRGKLKQSFSKVATYKPDSSRRSSNEVFFVCNGYKD</sequence>
<evidence type="ECO:0000256" key="5">
    <source>
        <dbReference type="ARBA" id="ARBA00037569"/>
    </source>
</evidence>
<dbReference type="PANTHER" id="PTHR10920:SF13">
    <property type="entry name" value="PRE-RRNA 2'-O-RIBOSE RNA METHYLTRANSFERASE FTSJ3"/>
    <property type="match status" value="1"/>
</dbReference>
<evidence type="ECO:0000256" key="1">
    <source>
        <dbReference type="ARBA" id="ARBA00022552"/>
    </source>
</evidence>
<name>D6PDQ3_9BACT</name>
<evidence type="ECO:0000256" key="2">
    <source>
        <dbReference type="ARBA" id="ARBA00022603"/>
    </source>
</evidence>
<evidence type="ECO:0000256" key="9">
    <source>
        <dbReference type="ARBA" id="ARBA00042745"/>
    </source>
</evidence>
<evidence type="ECO:0000256" key="4">
    <source>
        <dbReference type="ARBA" id="ARBA00022691"/>
    </source>
</evidence>
<dbReference type="InterPro" id="IPR050082">
    <property type="entry name" value="RNA_methyltr_RlmE"/>
</dbReference>
<evidence type="ECO:0000256" key="6">
    <source>
        <dbReference type="ARBA" id="ARBA00038861"/>
    </source>
</evidence>
<dbReference type="PANTHER" id="PTHR10920">
    <property type="entry name" value="RIBOSOMAL RNA METHYLTRANSFERASE"/>
    <property type="match status" value="1"/>
</dbReference>
<organism evidence="12">
    <name type="scientific">uncultured marine bacterium MedDCM-OCT-S08-C1340</name>
    <dbReference type="NCBI Taxonomy" id="743070"/>
    <lineage>
        <taxon>Bacteria</taxon>
        <taxon>environmental samples</taxon>
    </lineage>
</organism>
<feature type="domain" description="Ribosomal RNA methyltransferase FtsJ" evidence="11">
    <location>
        <begin position="3"/>
        <end position="119"/>
    </location>
</feature>
<dbReference type="GO" id="GO:0008173">
    <property type="term" value="F:RNA methyltransferase activity"/>
    <property type="evidence" value="ECO:0007669"/>
    <property type="project" value="TreeGrafter"/>
</dbReference>
<dbReference type="SUPFAM" id="SSF53335">
    <property type="entry name" value="S-adenosyl-L-methionine-dependent methyltransferases"/>
    <property type="match status" value="1"/>
</dbReference>
<dbReference type="EC" id="2.1.1.166" evidence="6"/>
<evidence type="ECO:0000259" key="11">
    <source>
        <dbReference type="Pfam" id="PF01728"/>
    </source>
</evidence>
<dbReference type="GO" id="GO:0001510">
    <property type="term" value="P:RNA methylation"/>
    <property type="evidence" value="ECO:0007669"/>
    <property type="project" value="TreeGrafter"/>
</dbReference>
<protein>
    <recommendedName>
        <fullName evidence="7">Ribosomal RNA large subunit methyltransferase E</fullName>
        <ecNumber evidence="6">2.1.1.166</ecNumber>
    </recommendedName>
    <alternativeName>
        <fullName evidence="9">23S rRNA Um2552 methyltransferase</fullName>
    </alternativeName>
    <alternativeName>
        <fullName evidence="8">rRNA (uridine-2'-O-)-methyltransferase</fullName>
    </alternativeName>
</protein>
<dbReference type="AlphaFoldDB" id="D6PDQ3"/>
<dbReference type="Pfam" id="PF01728">
    <property type="entry name" value="FtsJ"/>
    <property type="match status" value="1"/>
</dbReference>
<evidence type="ECO:0000256" key="3">
    <source>
        <dbReference type="ARBA" id="ARBA00022679"/>
    </source>
</evidence>
<comment type="function">
    <text evidence="5">Specifically methylates the uridine in position 2552 of 23S rRNA at the 2'-O position of the ribose in the fully assembled 50S ribosomal subunit.</text>
</comment>
<evidence type="ECO:0000256" key="10">
    <source>
        <dbReference type="ARBA" id="ARBA00048970"/>
    </source>
</evidence>
<keyword evidence="3" id="KW-0808">Transferase</keyword>
<dbReference type="EMBL" id="GU943001">
    <property type="protein sequence ID" value="ADD93854.1"/>
    <property type="molecule type" value="Genomic_DNA"/>
</dbReference>
<evidence type="ECO:0000256" key="8">
    <source>
        <dbReference type="ARBA" id="ARBA00041995"/>
    </source>
</evidence>
<proteinExistence type="predicted"/>
<accession>D6PDQ3</accession>
<dbReference type="GO" id="GO:0006364">
    <property type="term" value="P:rRNA processing"/>
    <property type="evidence" value="ECO:0007669"/>
    <property type="project" value="UniProtKB-KW"/>
</dbReference>
<dbReference type="Gene3D" id="3.40.50.150">
    <property type="entry name" value="Vaccinia Virus protein VP39"/>
    <property type="match status" value="1"/>
</dbReference>
<keyword evidence="4" id="KW-0949">S-adenosyl-L-methionine</keyword>
<dbReference type="InterPro" id="IPR002877">
    <property type="entry name" value="RNA_MeTrfase_FtsJ_dom"/>
</dbReference>
<dbReference type="InterPro" id="IPR029063">
    <property type="entry name" value="SAM-dependent_MTases_sf"/>
</dbReference>
<evidence type="ECO:0000313" key="12">
    <source>
        <dbReference type="EMBL" id="ADD93854.1"/>
    </source>
</evidence>
<keyword evidence="1" id="KW-0698">rRNA processing</keyword>
<reference evidence="12" key="1">
    <citation type="journal article" date="2010" name="ISME J.">
        <title>Metagenome of the Mediterranean deep chlorophyll maximum studied by direct and fosmid library 454 pyrosequencing.</title>
        <authorList>
            <person name="Ghai R."/>
            <person name="Martin-Cuadrado A.B."/>
            <person name="Molto A.G."/>
            <person name="Heredia I.G."/>
            <person name="Cabrera R."/>
            <person name="Martin J."/>
            <person name="Verdu M."/>
            <person name="Deschamps P."/>
            <person name="Moreira D."/>
            <person name="Lopez-Garcia P."/>
            <person name="Mira A."/>
            <person name="Rodriguez-Valera F."/>
        </authorList>
    </citation>
    <scope>NUCLEOTIDE SEQUENCE</scope>
</reference>
<keyword evidence="2" id="KW-0489">Methyltransferase</keyword>
<evidence type="ECO:0000256" key="7">
    <source>
        <dbReference type="ARBA" id="ARBA00041129"/>
    </source>
</evidence>
<comment type="catalytic activity">
    <reaction evidence="10">
        <text>uridine(2552) in 23S rRNA + S-adenosyl-L-methionine = 2'-O-methyluridine(2552) in 23S rRNA + S-adenosyl-L-homocysteine + H(+)</text>
        <dbReference type="Rhea" id="RHEA:42720"/>
        <dbReference type="Rhea" id="RHEA-COMP:10202"/>
        <dbReference type="Rhea" id="RHEA-COMP:10203"/>
        <dbReference type="ChEBI" id="CHEBI:15378"/>
        <dbReference type="ChEBI" id="CHEBI:57856"/>
        <dbReference type="ChEBI" id="CHEBI:59789"/>
        <dbReference type="ChEBI" id="CHEBI:65315"/>
        <dbReference type="ChEBI" id="CHEBI:74478"/>
        <dbReference type="EC" id="2.1.1.166"/>
    </reaction>
</comment>